<dbReference type="Proteomes" id="UP000006898">
    <property type="component" value="Chromosome"/>
</dbReference>
<reference evidence="1 2" key="1">
    <citation type="journal article" date="2010" name="Nature">
        <title>Nitrite-driven anaerobic methane oxidation by oxygenic bacteria.</title>
        <authorList>
            <person name="Ettwig K.F."/>
            <person name="Butler M.K."/>
            <person name="Le Paslier D."/>
            <person name="Pelletier E."/>
            <person name="Mangenot S."/>
            <person name="Kuypers M.M.M."/>
            <person name="Schreiber F."/>
            <person name="Dutilh B.E."/>
            <person name="Zedelius J."/>
            <person name="de Beer D."/>
            <person name="Gloerich J."/>
            <person name="Wessels H.J.C.T."/>
            <person name="van Allen T."/>
            <person name="Luesken F."/>
            <person name="Wu M."/>
            <person name="van de Pas-Schoonen K.T."/>
            <person name="Op den Camp H.J.M."/>
            <person name="Janssen-Megens E.M."/>
            <person name="Francoijs K-J."/>
            <person name="Stunnenberg H."/>
            <person name="Weissenbach J."/>
            <person name="Jetten M.S.M."/>
            <person name="Strous M."/>
        </authorList>
    </citation>
    <scope>NUCLEOTIDE SEQUENCE [LARGE SCALE GENOMIC DNA]</scope>
</reference>
<dbReference type="HOGENOM" id="CLU_2804458_0_0_0"/>
<dbReference type="EMBL" id="FP565575">
    <property type="protein sequence ID" value="CBE69398.1"/>
    <property type="molecule type" value="Genomic_DNA"/>
</dbReference>
<protein>
    <submittedName>
        <fullName evidence="1">Uncharacterized protein</fullName>
    </submittedName>
</protein>
<evidence type="ECO:0000313" key="2">
    <source>
        <dbReference type="Proteomes" id="UP000006898"/>
    </source>
</evidence>
<evidence type="ECO:0000313" key="1">
    <source>
        <dbReference type="EMBL" id="CBE69398.1"/>
    </source>
</evidence>
<dbReference type="KEGG" id="mox:DAMO_2350"/>
<dbReference type="STRING" id="671143.DAMO_2350"/>
<dbReference type="AlphaFoldDB" id="D5MIP1"/>
<sequence>MKTVTGRHQPSYFSRVLVRERFTHTALFGYYLADLFEVLVSRKLLIKWMGGVRPAHRASCSRGWRAC</sequence>
<accession>D5MIP1</accession>
<name>D5MIP1_METO1</name>
<proteinExistence type="predicted"/>
<organism evidence="1 2">
    <name type="scientific">Methylomirabilis oxygeniifera</name>
    <dbReference type="NCBI Taxonomy" id="671143"/>
    <lineage>
        <taxon>Bacteria</taxon>
        <taxon>Candidatus Methylomirabilota</taxon>
        <taxon>Candidatus Methylomirabilia</taxon>
        <taxon>Candidatus Methylomirabilales</taxon>
        <taxon>Candidatus Methylomirabilaceae</taxon>
        <taxon>Candidatus Methylomirabilis</taxon>
    </lineage>
</organism>
<gene>
    <name evidence="1" type="ORF">DAMO_2350</name>
</gene>